<gene>
    <name evidence="1" type="ORF">GCL60_14550</name>
</gene>
<dbReference type="Gene3D" id="3.40.1350.140">
    <property type="entry name" value="MepB-like"/>
    <property type="match status" value="1"/>
</dbReference>
<proteinExistence type="predicted"/>
<dbReference type="AlphaFoldDB" id="A0A6N6VUD1"/>
<name>A0A6N6VUD1_9BACT</name>
<dbReference type="Pfam" id="PF08877">
    <property type="entry name" value="MepB-like"/>
    <property type="match status" value="1"/>
</dbReference>
<dbReference type="EMBL" id="WFLM01000005">
    <property type="protein sequence ID" value="KAB8037049.1"/>
    <property type="molecule type" value="Genomic_DNA"/>
</dbReference>
<evidence type="ECO:0000313" key="2">
    <source>
        <dbReference type="Proteomes" id="UP000437748"/>
    </source>
</evidence>
<reference evidence="1 2" key="1">
    <citation type="submission" date="2019-10" db="EMBL/GenBank/DDBJ databases">
        <title>New species of Slilvanegrellaceae.</title>
        <authorList>
            <person name="Pitt A."/>
            <person name="Hahn M.W."/>
        </authorList>
    </citation>
    <scope>NUCLEOTIDE SEQUENCE [LARGE SCALE GENOMIC DNA]</scope>
    <source>
        <strain evidence="1 2">SP-Ram-0.45-NSY-1</strain>
    </source>
</reference>
<dbReference type="InterPro" id="IPR011235">
    <property type="entry name" value="MepB-like"/>
</dbReference>
<dbReference type="OrthoDB" id="4954833at2"/>
<comment type="caution">
    <text evidence="1">The sequence shown here is derived from an EMBL/GenBank/DDBJ whole genome shotgun (WGS) entry which is preliminary data.</text>
</comment>
<dbReference type="InterPro" id="IPR038231">
    <property type="entry name" value="MepB-like_sf"/>
</dbReference>
<organism evidence="1 2">
    <name type="scientific">Silvanigrella paludirubra</name>
    <dbReference type="NCBI Taxonomy" id="2499159"/>
    <lineage>
        <taxon>Bacteria</taxon>
        <taxon>Pseudomonadati</taxon>
        <taxon>Bdellovibrionota</taxon>
        <taxon>Oligoflexia</taxon>
        <taxon>Silvanigrellales</taxon>
        <taxon>Silvanigrellaceae</taxon>
        <taxon>Silvanigrella</taxon>
    </lineage>
</organism>
<protein>
    <recommendedName>
        <fullName evidence="3">MepB family protein</fullName>
    </recommendedName>
</protein>
<evidence type="ECO:0008006" key="3">
    <source>
        <dbReference type="Google" id="ProtNLM"/>
    </source>
</evidence>
<dbReference type="Proteomes" id="UP000437748">
    <property type="component" value="Unassembled WGS sequence"/>
</dbReference>
<evidence type="ECO:0000313" key="1">
    <source>
        <dbReference type="EMBL" id="KAB8037049.1"/>
    </source>
</evidence>
<dbReference type="PIRSF" id="PIRSF032285">
    <property type="entry name" value="UCP032285"/>
    <property type="match status" value="1"/>
</dbReference>
<dbReference type="RefSeq" id="WP_153421466.1">
    <property type="nucleotide sequence ID" value="NZ_WFLM01000005.1"/>
</dbReference>
<keyword evidence="2" id="KW-1185">Reference proteome</keyword>
<accession>A0A6N6VUD1</accession>
<sequence length="179" mass="20770">MERVLQNIPTFEKIPFQYSIIKNFIAILNLKITKNPLSELESAEYGACQFEIESKNIIFRVAKTTPTKIGQFVTLWKRPNSNSDIAPFDFEDHFKFIMIFVYNDLNSGVFLFNKNILTKKGVISLHNKGGKRAIRVYPPWCNPDSKQAISSQKWQCEYYISLDQTTEKETSLFKNILNS</sequence>